<reference evidence="1 2" key="1">
    <citation type="submission" date="2016-06" db="EMBL/GenBank/DDBJ databases">
        <title>The Draft Genome Sequence and Annotation of the Desert Woodrat Neotoma lepida.</title>
        <authorList>
            <person name="Campbell M."/>
            <person name="Oakeson K.F."/>
            <person name="Yandell M."/>
            <person name="Halpert J.R."/>
            <person name="Dearing D."/>
        </authorList>
    </citation>
    <scope>NUCLEOTIDE SEQUENCE [LARGE SCALE GENOMIC DNA]</scope>
    <source>
        <strain evidence="1">417</strain>
        <tissue evidence="1">Liver</tissue>
    </source>
</reference>
<dbReference type="AlphaFoldDB" id="A0A1A6GI15"/>
<feature type="non-terminal residue" evidence="1">
    <location>
        <position position="1"/>
    </location>
</feature>
<sequence length="92" mass="9892">APDLGSLHARCCPPLLHSSHDHPRPPAPCLPLAPSPAATIQSTCWYSHGSLGTECSSAHLHTWSYPYPSSGPLYLSSEPAVHLSIPEWRTSL</sequence>
<evidence type="ECO:0000313" key="1">
    <source>
        <dbReference type="EMBL" id="OBS64942.1"/>
    </source>
</evidence>
<feature type="non-terminal residue" evidence="1">
    <location>
        <position position="92"/>
    </location>
</feature>
<proteinExistence type="predicted"/>
<keyword evidence="2" id="KW-1185">Reference proteome</keyword>
<evidence type="ECO:0000313" key="2">
    <source>
        <dbReference type="Proteomes" id="UP000092124"/>
    </source>
</evidence>
<comment type="caution">
    <text evidence="1">The sequence shown here is derived from an EMBL/GenBank/DDBJ whole genome shotgun (WGS) entry which is preliminary data.</text>
</comment>
<accession>A0A1A6GI15</accession>
<organism evidence="1 2">
    <name type="scientific">Neotoma lepida</name>
    <name type="common">Desert woodrat</name>
    <dbReference type="NCBI Taxonomy" id="56216"/>
    <lineage>
        <taxon>Eukaryota</taxon>
        <taxon>Metazoa</taxon>
        <taxon>Chordata</taxon>
        <taxon>Craniata</taxon>
        <taxon>Vertebrata</taxon>
        <taxon>Euteleostomi</taxon>
        <taxon>Mammalia</taxon>
        <taxon>Eutheria</taxon>
        <taxon>Euarchontoglires</taxon>
        <taxon>Glires</taxon>
        <taxon>Rodentia</taxon>
        <taxon>Myomorpha</taxon>
        <taxon>Muroidea</taxon>
        <taxon>Cricetidae</taxon>
        <taxon>Neotominae</taxon>
        <taxon>Neotoma</taxon>
    </lineage>
</organism>
<dbReference type="EMBL" id="LZPO01097117">
    <property type="protein sequence ID" value="OBS64942.1"/>
    <property type="molecule type" value="Genomic_DNA"/>
</dbReference>
<dbReference type="Proteomes" id="UP000092124">
    <property type="component" value="Unassembled WGS sequence"/>
</dbReference>
<gene>
    <name evidence="1" type="ORF">A6R68_06512</name>
</gene>
<name>A0A1A6GI15_NEOLE</name>
<protein>
    <submittedName>
        <fullName evidence="1">Uncharacterized protein</fullName>
    </submittedName>
</protein>